<comment type="caution">
    <text evidence="2">The sequence shown here is derived from an EMBL/GenBank/DDBJ whole genome shotgun (WGS) entry which is preliminary data.</text>
</comment>
<evidence type="ECO:0000256" key="1">
    <source>
        <dbReference type="SAM" id="MobiDB-lite"/>
    </source>
</evidence>
<evidence type="ECO:0000313" key="2">
    <source>
        <dbReference type="EMBL" id="CAK1547859.1"/>
    </source>
</evidence>
<dbReference type="Proteomes" id="UP001497472">
    <property type="component" value="Unassembled WGS sequence"/>
</dbReference>
<protein>
    <submittedName>
        <fullName evidence="2">Uncharacterized protein</fullName>
    </submittedName>
</protein>
<evidence type="ECO:0000313" key="3">
    <source>
        <dbReference type="Proteomes" id="UP001497472"/>
    </source>
</evidence>
<feature type="compositionally biased region" description="Basic residues" evidence="1">
    <location>
        <begin position="13"/>
        <end position="23"/>
    </location>
</feature>
<dbReference type="AlphaFoldDB" id="A0AAV1JFE1"/>
<feature type="region of interest" description="Disordered" evidence="1">
    <location>
        <begin position="13"/>
        <end position="42"/>
    </location>
</feature>
<name>A0AAV1JFE1_9NEOP</name>
<accession>A0AAV1JFE1</accession>
<gene>
    <name evidence="2" type="ORF">LNINA_LOCUS7300</name>
</gene>
<proteinExistence type="predicted"/>
<dbReference type="EMBL" id="CAVLEF010000009">
    <property type="protein sequence ID" value="CAK1547859.1"/>
    <property type="molecule type" value="Genomic_DNA"/>
</dbReference>
<organism evidence="2 3">
    <name type="scientific">Leptosia nina</name>
    <dbReference type="NCBI Taxonomy" id="320188"/>
    <lineage>
        <taxon>Eukaryota</taxon>
        <taxon>Metazoa</taxon>
        <taxon>Ecdysozoa</taxon>
        <taxon>Arthropoda</taxon>
        <taxon>Hexapoda</taxon>
        <taxon>Insecta</taxon>
        <taxon>Pterygota</taxon>
        <taxon>Neoptera</taxon>
        <taxon>Endopterygota</taxon>
        <taxon>Lepidoptera</taxon>
        <taxon>Glossata</taxon>
        <taxon>Ditrysia</taxon>
        <taxon>Papilionoidea</taxon>
        <taxon>Pieridae</taxon>
        <taxon>Pierinae</taxon>
        <taxon>Leptosia</taxon>
    </lineage>
</organism>
<keyword evidence="3" id="KW-1185">Reference proteome</keyword>
<sequence>MWKLGVDCYKNRRGRRVAPRPRRGGADSLYPSSSDAGPRASRIARRQTSLMDAYALFTAGSNERIIYYFIRARIIDTALSGSCNIQEPSGVQPSPSGARRDIGRGQWRRAGITRKQRGRAELNHYALWGVTLVMEKTTTSYMYRREDEGERPFSARPALSAISCSLRAKRTPLNKECECFHRSARSKETT</sequence>
<reference evidence="2 3" key="1">
    <citation type="submission" date="2023-11" db="EMBL/GenBank/DDBJ databases">
        <authorList>
            <person name="Okamura Y."/>
        </authorList>
    </citation>
    <scope>NUCLEOTIDE SEQUENCE [LARGE SCALE GENOMIC DNA]</scope>
</reference>